<name>D8RRQ1_SELML</name>
<sequence>MEYRLHVSTFLESFAHGITEEDSKLLEELEEKRKEAMEKRKQSKKEKRSKMDPAVLKWVNKCKKAFLQAKARKHQIWVTGTKERIVKSILDAGVMEDCGGPGRQCAACAILEGSQLRSRHRPRPKCDSEEKLKRKKLMQQASSSSNEQKQHWKKIDDATTKIELKLAE</sequence>
<evidence type="ECO:0000313" key="2">
    <source>
        <dbReference type="EMBL" id="EFJ25281.1"/>
    </source>
</evidence>
<organism evidence="3">
    <name type="scientific">Selaginella moellendorffii</name>
    <name type="common">Spikemoss</name>
    <dbReference type="NCBI Taxonomy" id="88036"/>
    <lineage>
        <taxon>Eukaryota</taxon>
        <taxon>Viridiplantae</taxon>
        <taxon>Streptophyta</taxon>
        <taxon>Embryophyta</taxon>
        <taxon>Tracheophyta</taxon>
        <taxon>Lycopodiopsida</taxon>
        <taxon>Selaginellales</taxon>
        <taxon>Selaginellaceae</taxon>
        <taxon>Selaginella</taxon>
    </lineage>
</organism>
<dbReference type="Gramene" id="EFJ25281">
    <property type="protein sequence ID" value="EFJ25281"/>
    <property type="gene ID" value="SELMODRAFT_414121"/>
</dbReference>
<feature type="region of interest" description="Disordered" evidence="1">
    <location>
        <begin position="32"/>
        <end position="51"/>
    </location>
</feature>
<reference evidence="2 3" key="1">
    <citation type="journal article" date="2011" name="Science">
        <title>The Selaginella genome identifies genetic changes associated with the evolution of vascular plants.</title>
        <authorList>
            <person name="Banks J.A."/>
            <person name="Nishiyama T."/>
            <person name="Hasebe M."/>
            <person name="Bowman J.L."/>
            <person name="Gribskov M."/>
            <person name="dePamphilis C."/>
            <person name="Albert V.A."/>
            <person name="Aono N."/>
            <person name="Aoyama T."/>
            <person name="Ambrose B.A."/>
            <person name="Ashton N.W."/>
            <person name="Axtell M.J."/>
            <person name="Barker E."/>
            <person name="Barker M.S."/>
            <person name="Bennetzen J.L."/>
            <person name="Bonawitz N.D."/>
            <person name="Chapple C."/>
            <person name="Cheng C."/>
            <person name="Correa L.G."/>
            <person name="Dacre M."/>
            <person name="DeBarry J."/>
            <person name="Dreyer I."/>
            <person name="Elias M."/>
            <person name="Engstrom E.M."/>
            <person name="Estelle M."/>
            <person name="Feng L."/>
            <person name="Finet C."/>
            <person name="Floyd S.K."/>
            <person name="Frommer W.B."/>
            <person name="Fujita T."/>
            <person name="Gramzow L."/>
            <person name="Gutensohn M."/>
            <person name="Harholt J."/>
            <person name="Hattori M."/>
            <person name="Heyl A."/>
            <person name="Hirai T."/>
            <person name="Hiwatashi Y."/>
            <person name="Ishikawa M."/>
            <person name="Iwata M."/>
            <person name="Karol K.G."/>
            <person name="Koehler B."/>
            <person name="Kolukisaoglu U."/>
            <person name="Kubo M."/>
            <person name="Kurata T."/>
            <person name="Lalonde S."/>
            <person name="Li K."/>
            <person name="Li Y."/>
            <person name="Litt A."/>
            <person name="Lyons E."/>
            <person name="Manning G."/>
            <person name="Maruyama T."/>
            <person name="Michael T.P."/>
            <person name="Mikami K."/>
            <person name="Miyazaki S."/>
            <person name="Morinaga S."/>
            <person name="Murata T."/>
            <person name="Mueller-Roeber B."/>
            <person name="Nelson D.R."/>
            <person name="Obara M."/>
            <person name="Oguri Y."/>
            <person name="Olmstead R.G."/>
            <person name="Onodera N."/>
            <person name="Petersen B.L."/>
            <person name="Pils B."/>
            <person name="Prigge M."/>
            <person name="Rensing S.A."/>
            <person name="Riano-Pachon D.M."/>
            <person name="Roberts A.W."/>
            <person name="Sato Y."/>
            <person name="Scheller H.V."/>
            <person name="Schulz B."/>
            <person name="Schulz C."/>
            <person name="Shakirov E.V."/>
            <person name="Shibagaki N."/>
            <person name="Shinohara N."/>
            <person name="Shippen D.E."/>
            <person name="Soerensen I."/>
            <person name="Sotooka R."/>
            <person name="Sugimoto N."/>
            <person name="Sugita M."/>
            <person name="Sumikawa N."/>
            <person name="Tanurdzic M."/>
            <person name="Theissen G."/>
            <person name="Ulvskov P."/>
            <person name="Wakazuki S."/>
            <person name="Weng J.K."/>
            <person name="Willats W.W."/>
            <person name="Wipf D."/>
            <person name="Wolf P.G."/>
            <person name="Yang L."/>
            <person name="Zimmer A.D."/>
            <person name="Zhu Q."/>
            <person name="Mitros T."/>
            <person name="Hellsten U."/>
            <person name="Loque D."/>
            <person name="Otillar R."/>
            <person name="Salamov A."/>
            <person name="Schmutz J."/>
            <person name="Shapiro H."/>
            <person name="Lindquist E."/>
            <person name="Lucas S."/>
            <person name="Rokhsar D."/>
            <person name="Grigoriev I.V."/>
        </authorList>
    </citation>
    <scope>NUCLEOTIDE SEQUENCE [LARGE SCALE GENOMIC DNA]</scope>
</reference>
<dbReference type="KEGG" id="smo:SELMODRAFT_414121"/>
<proteinExistence type="predicted"/>
<dbReference type="InParanoid" id="D8RRQ1"/>
<dbReference type="EMBL" id="GL377587">
    <property type="protein sequence ID" value="EFJ25281.1"/>
    <property type="molecule type" value="Genomic_DNA"/>
</dbReference>
<evidence type="ECO:0000313" key="3">
    <source>
        <dbReference type="Proteomes" id="UP000001514"/>
    </source>
</evidence>
<keyword evidence="3" id="KW-1185">Reference proteome</keyword>
<dbReference type="HOGENOM" id="CLU_1589242_0_0_1"/>
<gene>
    <name evidence="2" type="ORF">SELMODRAFT_414121</name>
</gene>
<accession>D8RRQ1</accession>
<dbReference type="AlphaFoldDB" id="D8RRQ1"/>
<dbReference type="Proteomes" id="UP000001514">
    <property type="component" value="Unassembled WGS sequence"/>
</dbReference>
<protein>
    <submittedName>
        <fullName evidence="2">Uncharacterized protein</fullName>
    </submittedName>
</protein>
<evidence type="ECO:0000256" key="1">
    <source>
        <dbReference type="SAM" id="MobiDB-lite"/>
    </source>
</evidence>
<feature type="region of interest" description="Disordered" evidence="1">
    <location>
        <begin position="118"/>
        <end position="154"/>
    </location>
</feature>